<proteinExistence type="predicted"/>
<keyword evidence="3" id="KW-0597">Phosphoprotein</keyword>
<sequence length="1569" mass="171081">MTAVPPDVVADLGKLVAELEQRLESSFAAHDAAIAQQAATAQENAQLQSELAIARDRQNASAEILQSIANTSGDAEQALRRVAETTARLFGASSVTIRIARDGEWGQSINVGAGSERIAAEVSAARLRLGGRNLPSMVLGENRQIHIPDLDNPDPTIVDWPGIPPARAAGTRAMSGTPLRREGNPIGVLIVHRDRPVPFTGEELAVQQSFADQAVIAIENARLFNETREALERQTATAEILKVIASSPSDVQPVFEAIAASANRLVSGYSTAVFSIVDDTLHLSAFTPTNPAADAALKGSFPRPLSTGPWAEQTRNGEIIHVADIETDPAVPENFRSVWRMRGFRSLLLVPLVRDRVTIGMINVTRTEPGTFAAHHVQLLQTFADQAVIAIQNARLFNETQQALERQTATADILKVIASSPSDAQPVFEAIATSANRLVGAFATAVFRFIDGSVHLAAFTPVNPAADAALKGDFPTPVDEFEGFRLAQHGTPFPIPDTEEIPHAPIREIARLHGFRSMLFVPLMNGGVPIGIISVTRVQPGSFADHHVQLLQTFADQAVIAIENARLFNETKEALEQQTATAEVLSVISSSAGDLAPVFDAMLGKAMQLCGAAFGVLNTFDGAMFHTAATYGLPPAYDEYRRKQPLDYGPGTAPARLLQGEPTVEIYDLLDSDTYRKGEPNRRALVDLGRARSLLAVPLLKEEHVVGNFMIFRQEPDRFTEKQIALLKQFAAQAVIAIENTRLLRELRASTEDLSESLQQQTATADVLKVISRSAFDLQAVLDTLVESAARLCEADMAAITRRIGDVFYRAGSYGFPQQFKDYARATPVTPDRRTITGRTLLEGHIVHVEDVLADPDYDFEGQQLSGNPRSFLGVPLLREGIPIGALTLTRLAVKPFTAKQIELITTFADQAVIAIENVRLFDEVQAKTRDLSEALTYQTGSANILSVIASSPTDVGPVLKAIVESACELCGAFDSVVLLKDGDDLRFSAHHGPIPMSLEKWPINRNWTAGRAFLDRKPVHVHDLLSSEGDDFPEGREMSRRMGHRSILSVPLLREGESIGTIVLRRTEVNPFSDKQITLLQTFADQAVIALGNVRLFEEVQEKTRDLSEALTYQTGSSNILSVIASSPTDVAPVLKAIVKSACELCSAYDAVVRLRDGDDLRLSAHQGPIPTSLDRLPITRDVTAGRAFLDKKPVHVHDLLSPEGDQFPKAQEMSRHEGGHRTILSIPLLREGESIGAIVLRRIEVHPFSDKQIALLQTFADQAVIAIGNARLFEQVQERTRELSQSLDNLRTAQDRLVQTEKLASLGQLTAGIAHEIKNPLNFVNNFAALSAELTDELNDALKPAVLADKIRREVDELTDLLKDNLEKVVQHGQRADSIVKNMLLHSREGSGDHRPADVNALVDESLNLAYHGARAEKPDFNVTLQRDFDSSAGMIEAFPQEITRVFLNLISNGFYAVNKRRLQSGNAAFDPVLSVATRDLGDSVEIRIRDNGTGIPDEVKDKMFNPFFTTKPAGEGTGLGLSMSHDIIVKQHGGTIDVETEPGQFTEFRIVLPRTSTPPNKSRGQT</sequence>
<dbReference type="SMART" id="SM00387">
    <property type="entry name" value="HATPase_c"/>
    <property type="match status" value="1"/>
</dbReference>
<evidence type="ECO:0000313" key="5">
    <source>
        <dbReference type="EMBL" id="SEE05600.1"/>
    </source>
</evidence>
<evidence type="ECO:0000256" key="3">
    <source>
        <dbReference type="ARBA" id="ARBA00022553"/>
    </source>
</evidence>
<dbReference type="CDD" id="cd00082">
    <property type="entry name" value="HisKA"/>
    <property type="match status" value="1"/>
</dbReference>
<dbReference type="InterPro" id="IPR003594">
    <property type="entry name" value="HATPase_dom"/>
</dbReference>
<dbReference type="InterPro" id="IPR029016">
    <property type="entry name" value="GAF-like_dom_sf"/>
</dbReference>
<dbReference type="PRINTS" id="PR00344">
    <property type="entry name" value="BCTRLSENSOR"/>
</dbReference>
<dbReference type="Pfam" id="PF00512">
    <property type="entry name" value="HisKA"/>
    <property type="match status" value="1"/>
</dbReference>
<dbReference type="InterPro" id="IPR036890">
    <property type="entry name" value="HATPase_C_sf"/>
</dbReference>
<dbReference type="InterPro" id="IPR036097">
    <property type="entry name" value="HisK_dim/P_sf"/>
</dbReference>
<dbReference type="GO" id="GO:0000155">
    <property type="term" value="F:phosphorelay sensor kinase activity"/>
    <property type="evidence" value="ECO:0007669"/>
    <property type="project" value="InterPro"/>
</dbReference>
<dbReference type="SUPFAM" id="SSF55781">
    <property type="entry name" value="GAF domain-like"/>
    <property type="match status" value="7"/>
</dbReference>
<accession>A0A1H5FQ56</accession>
<reference evidence="5 6" key="1">
    <citation type="submission" date="2016-10" db="EMBL/GenBank/DDBJ databases">
        <authorList>
            <person name="de Groot N.N."/>
        </authorList>
    </citation>
    <scope>NUCLEOTIDE SEQUENCE [LARGE SCALE GENOMIC DNA]</scope>
    <source>
        <strain evidence="5 6">GAS522</strain>
    </source>
</reference>
<dbReference type="PROSITE" id="PS50109">
    <property type="entry name" value="HIS_KIN"/>
    <property type="match status" value="1"/>
</dbReference>
<dbReference type="Gene3D" id="3.30.565.10">
    <property type="entry name" value="Histidine kinase-like ATPase, C-terminal domain"/>
    <property type="match status" value="1"/>
</dbReference>
<dbReference type="Proteomes" id="UP000183208">
    <property type="component" value="Unassembled WGS sequence"/>
</dbReference>
<dbReference type="PANTHER" id="PTHR43065">
    <property type="entry name" value="SENSOR HISTIDINE KINASE"/>
    <property type="match status" value="1"/>
</dbReference>
<dbReference type="SUPFAM" id="SSF47384">
    <property type="entry name" value="Homodimeric domain of signal transducing histidine kinase"/>
    <property type="match status" value="1"/>
</dbReference>
<dbReference type="EC" id="2.7.13.3" evidence="2"/>
<dbReference type="RefSeq" id="WP_083387644.1">
    <property type="nucleotide sequence ID" value="NZ_FNTI01000001.1"/>
</dbReference>
<evidence type="ECO:0000256" key="1">
    <source>
        <dbReference type="ARBA" id="ARBA00000085"/>
    </source>
</evidence>
<dbReference type="OrthoDB" id="1931120at2"/>
<dbReference type="PANTHER" id="PTHR43065:SF42">
    <property type="entry name" value="TWO-COMPONENT SENSOR PPRA"/>
    <property type="match status" value="1"/>
</dbReference>
<dbReference type="SMART" id="SM00065">
    <property type="entry name" value="GAF"/>
    <property type="match status" value="7"/>
</dbReference>
<dbReference type="InterPro" id="IPR005467">
    <property type="entry name" value="His_kinase_dom"/>
</dbReference>
<feature type="domain" description="Histidine kinase" evidence="4">
    <location>
        <begin position="1314"/>
        <end position="1559"/>
    </location>
</feature>
<evidence type="ECO:0000256" key="2">
    <source>
        <dbReference type="ARBA" id="ARBA00012438"/>
    </source>
</evidence>
<dbReference type="Pfam" id="PF02518">
    <property type="entry name" value="HATPase_c"/>
    <property type="match status" value="1"/>
</dbReference>
<dbReference type="SMART" id="SM00388">
    <property type="entry name" value="HisKA"/>
    <property type="match status" value="1"/>
</dbReference>
<gene>
    <name evidence="5" type="ORF">SAMN05444171_6108</name>
</gene>
<protein>
    <recommendedName>
        <fullName evidence="2">histidine kinase</fullName>
        <ecNumber evidence="2">2.7.13.3</ecNumber>
    </recommendedName>
</protein>
<dbReference type="InterPro" id="IPR004358">
    <property type="entry name" value="Sig_transdc_His_kin-like_C"/>
</dbReference>
<evidence type="ECO:0000259" key="4">
    <source>
        <dbReference type="PROSITE" id="PS50109"/>
    </source>
</evidence>
<dbReference type="EMBL" id="FNTI01000001">
    <property type="protein sequence ID" value="SEE05600.1"/>
    <property type="molecule type" value="Genomic_DNA"/>
</dbReference>
<dbReference type="InterPro" id="IPR003018">
    <property type="entry name" value="GAF"/>
</dbReference>
<dbReference type="InterPro" id="IPR003661">
    <property type="entry name" value="HisK_dim/P_dom"/>
</dbReference>
<dbReference type="Pfam" id="PF01590">
    <property type="entry name" value="GAF"/>
    <property type="match status" value="4"/>
</dbReference>
<dbReference type="SUPFAM" id="SSF55874">
    <property type="entry name" value="ATPase domain of HSP90 chaperone/DNA topoisomerase II/histidine kinase"/>
    <property type="match status" value="1"/>
</dbReference>
<dbReference type="Gene3D" id="3.30.450.40">
    <property type="match status" value="7"/>
</dbReference>
<comment type="catalytic activity">
    <reaction evidence="1">
        <text>ATP + protein L-histidine = ADP + protein N-phospho-L-histidine.</text>
        <dbReference type="EC" id="2.7.13.3"/>
    </reaction>
</comment>
<name>A0A1H5FQ56_9BRAD</name>
<organism evidence="5 6">
    <name type="scientific">Bradyrhizobium lablabi</name>
    <dbReference type="NCBI Taxonomy" id="722472"/>
    <lineage>
        <taxon>Bacteria</taxon>
        <taxon>Pseudomonadati</taxon>
        <taxon>Pseudomonadota</taxon>
        <taxon>Alphaproteobacteria</taxon>
        <taxon>Hyphomicrobiales</taxon>
        <taxon>Nitrobacteraceae</taxon>
        <taxon>Bradyrhizobium</taxon>
    </lineage>
</organism>
<dbReference type="Gene3D" id="1.10.287.130">
    <property type="match status" value="1"/>
</dbReference>
<dbReference type="Pfam" id="PF13185">
    <property type="entry name" value="GAF_2"/>
    <property type="match status" value="3"/>
</dbReference>
<evidence type="ECO:0000313" key="6">
    <source>
        <dbReference type="Proteomes" id="UP000183208"/>
    </source>
</evidence>